<evidence type="ECO:0000313" key="4">
    <source>
        <dbReference type="Proteomes" id="UP001153620"/>
    </source>
</evidence>
<dbReference type="AlphaFoldDB" id="A0A9N9WVA9"/>
<sequence>MDFPPEIIKSILNHLELNDLKKCLLVSKEINQLIIKSPELMRKFDVILFHETWKEKLPFIKKFGFFIRSLRFQDVGFDDENQFKRILRETPNLERLSFTDCYIMERDEDRHEHNEEMNVEHPENEEIIENIVDNNDENHNIEPNAQEEQPPDINEIQNDIQIMDVDLEEPNVQINPNNANIEEMAIEIVDVIDEAENVQNADLMVAENNPMAAHNIDNQDMAPENVDNQEQALDNEAMAIENNPNNEMVAESKATDEQKDPEEDPVTETEIDLNYLTYLHLESSSIAESVIRYIKNCNKLKYLKLTFYYQEPKTEFTNFVCQQDNLKELILQGYSDMMYKSLFHVDINENVKFKLKTLSLECELSYNRHFSNFFRAQSESIKDLIISCYNIDFHFCRVLFNNFKKLEKLSLPSDWTLNDTRVNIIKNCRLDSVKELELVGSNDDLETFKTFINIFPNIESLKCENLSSFSLYGILENFHKLKFIHADSFRCDTMLFVNMPSLKTLEIDFLSPTGSNFYWDKLTHDCPNIENLYIEDIGNFKLNASIKIEFSIIIRNLTNWKHLKVCRIACCPPDNSLNPDEDANENERIQDQNPFYKVEINIEEKTIKVSNYFVNHCNEEVELIREIFKECDISEL</sequence>
<dbReference type="InterPro" id="IPR036047">
    <property type="entry name" value="F-box-like_dom_sf"/>
</dbReference>
<dbReference type="EMBL" id="OU895878">
    <property type="protein sequence ID" value="CAG9805367.1"/>
    <property type="molecule type" value="Genomic_DNA"/>
</dbReference>
<reference evidence="3" key="1">
    <citation type="submission" date="2022-01" db="EMBL/GenBank/DDBJ databases">
        <authorList>
            <person name="King R."/>
        </authorList>
    </citation>
    <scope>NUCLEOTIDE SEQUENCE</scope>
</reference>
<evidence type="ECO:0000313" key="3">
    <source>
        <dbReference type="EMBL" id="CAG9805367.1"/>
    </source>
</evidence>
<accession>A0A9N9WVA9</accession>
<gene>
    <name evidence="3" type="ORF">CHIRRI_LOCUS8239</name>
</gene>
<dbReference type="InterPro" id="IPR032675">
    <property type="entry name" value="LRR_dom_sf"/>
</dbReference>
<dbReference type="SUPFAM" id="SSF81383">
    <property type="entry name" value="F-box domain"/>
    <property type="match status" value="1"/>
</dbReference>
<dbReference type="Pfam" id="PF00646">
    <property type="entry name" value="F-box"/>
    <property type="match status" value="1"/>
</dbReference>
<dbReference type="SUPFAM" id="SSF52047">
    <property type="entry name" value="RNI-like"/>
    <property type="match status" value="1"/>
</dbReference>
<proteinExistence type="predicted"/>
<dbReference type="OrthoDB" id="7790180at2759"/>
<feature type="domain" description="F-box" evidence="2">
    <location>
        <begin position="1"/>
        <end position="44"/>
    </location>
</feature>
<dbReference type="InterPro" id="IPR001810">
    <property type="entry name" value="F-box_dom"/>
</dbReference>
<reference evidence="3" key="2">
    <citation type="submission" date="2022-10" db="EMBL/GenBank/DDBJ databases">
        <authorList>
            <consortium name="ENA_rothamsted_submissions"/>
            <consortium name="culmorum"/>
            <person name="King R."/>
        </authorList>
    </citation>
    <scope>NUCLEOTIDE SEQUENCE</scope>
</reference>
<dbReference type="PROSITE" id="PS50181">
    <property type="entry name" value="FBOX"/>
    <property type="match status" value="1"/>
</dbReference>
<organism evidence="3 4">
    <name type="scientific">Chironomus riparius</name>
    <dbReference type="NCBI Taxonomy" id="315576"/>
    <lineage>
        <taxon>Eukaryota</taxon>
        <taxon>Metazoa</taxon>
        <taxon>Ecdysozoa</taxon>
        <taxon>Arthropoda</taxon>
        <taxon>Hexapoda</taxon>
        <taxon>Insecta</taxon>
        <taxon>Pterygota</taxon>
        <taxon>Neoptera</taxon>
        <taxon>Endopterygota</taxon>
        <taxon>Diptera</taxon>
        <taxon>Nematocera</taxon>
        <taxon>Chironomoidea</taxon>
        <taxon>Chironomidae</taxon>
        <taxon>Chironominae</taxon>
        <taxon>Chironomus</taxon>
    </lineage>
</organism>
<dbReference type="Proteomes" id="UP001153620">
    <property type="component" value="Chromosome 2"/>
</dbReference>
<feature type="region of interest" description="Disordered" evidence="1">
    <location>
        <begin position="241"/>
        <end position="267"/>
    </location>
</feature>
<name>A0A9N9WVA9_9DIPT</name>
<evidence type="ECO:0000256" key="1">
    <source>
        <dbReference type="SAM" id="MobiDB-lite"/>
    </source>
</evidence>
<keyword evidence="4" id="KW-1185">Reference proteome</keyword>
<protein>
    <recommendedName>
        <fullName evidence="2">F-box domain-containing protein</fullName>
    </recommendedName>
</protein>
<dbReference type="Gene3D" id="3.80.10.10">
    <property type="entry name" value="Ribonuclease Inhibitor"/>
    <property type="match status" value="1"/>
</dbReference>
<evidence type="ECO:0000259" key="2">
    <source>
        <dbReference type="PROSITE" id="PS50181"/>
    </source>
</evidence>